<feature type="domain" description="CSC1/OSCA1-like N-terminal transmembrane" evidence="11">
    <location>
        <begin position="121"/>
        <end position="176"/>
    </location>
</feature>
<evidence type="ECO:0000259" key="11">
    <source>
        <dbReference type="Pfam" id="PF13967"/>
    </source>
</evidence>
<feature type="transmembrane region" description="Helical" evidence="9">
    <location>
        <begin position="862"/>
        <end position="890"/>
    </location>
</feature>
<feature type="transmembrane region" description="Helical" evidence="9">
    <location>
        <begin position="951"/>
        <end position="973"/>
    </location>
</feature>
<sequence length="1295" mass="140081">MAMKHIPRWTTELTTFSQFSDLSQLSPSGFLPTPGLPSTFQPTSTNPLSSATLAPSSSSSGVLGTPSASASTTAFSVTLTFPSTTLVATTFSVIPDSASSSGANVHSICAGQGLDAAATGVISSLVLTATIGFIIWLIFAILRPKIPSLYAAREWFVQSDHRPPPLRSTPWAFLFPPIPLVPALSARAPFPSDGELAQRTLWVAFLLVLGWTILGLLAALPLYLVNTPCLDNYAHAVFGGRISTLQDLSLLRLLKMYDQGHVNTATNTTRLVRRAIVDGDDQTPAARARLIILTVLVIVLFSIPALFKLLHEWTNVLACRRRWLDDIHSVDIVWLRADRAPGFQGWGEGRVKDLLVRCGLTSKLGGEAAIRATPSRSGGSRSPGPMQSLGGSGDSRRTGAAEVGGAHDGNGGVDVHGVFTIVDTSRLKELIRERSTVLENLEVAETYYIQSFQLPTSVAGTEDDTLESEGRNSGPSISRPLPLGKKRRVNQLGPGEHGGPTPTTYVAPPQYYKLKHVNGITGGRITSSTDSLAFRISQRVIGSRFQEVTRESISFGRLPLGSKVRVAQTGELAAMPPTPAAHEIFVHNRNASSLASFGPNHPPIEEEAWEMTEIPSDTELPRAKRGTSWLSSTVIGSGGPSKRGSALESVFGAKSGKKTRESSDAYGRRDTADTFGRREASDEQRRRTTTDTAPPTENPPDQRRPSMGRRSEEQVQHRQTIIRPISGLDHSTLALVYEDIRTWRSRLKALNAAIADAQQEAFTAIAEGQHVKGWILIGRNVRHLAGVEPIEGRAKADIRWDELQLGKHGGILSDLRYWIIAVFVAVLLAASLVPVAGLALAGAPDVAHFLPFLQPLSNTNNLGAALATTLAPAVAATIFITLALLCVNFAARSSGATSVSAARLKGFKATFYVLTFVATVWIVAVGALIFGMEAFDTSTERTRTVANGTTYIAVLLMVIILNMAVIAPGLQMLRPVRLWKMYQAKERAITPRQRFRAIYPKPFNPIFASACCVLAVIFASTFSVIFPLIGLPIVLLMLLSLIAFRYLVGYVWSRTEAPSTGGLLQLWLLRRFATLLALQPLLLGLVLLSRRLWALAGVLFGAALVIIIVVESYCGFKLRNRSERQFSPIVRDSLATFRRSAHGTKSRRRLTIEEDGTSLVGSPLERGGLPRGSIASVLEMMSITLNVMPSLNHTEDIDDLVSTERAVHTYPGAAPVIPSRDRAAETASLLYPPELLVPPPIIWLPHDRSGIARTEAYDLGHYHDLEAVVDPGDGDTIEGGSSGRPSNERAQTPKH</sequence>
<dbReference type="PANTHER" id="PTHR13018">
    <property type="entry name" value="PROBABLE MEMBRANE PROTEIN DUF221-RELATED"/>
    <property type="match status" value="1"/>
</dbReference>
<dbReference type="PANTHER" id="PTHR13018:SF5">
    <property type="entry name" value="RE44586P"/>
    <property type="match status" value="1"/>
</dbReference>
<feature type="region of interest" description="Disordered" evidence="8">
    <location>
        <begin position="371"/>
        <end position="409"/>
    </location>
</feature>
<feature type="compositionally biased region" description="Basic and acidic residues" evidence="8">
    <location>
        <begin position="658"/>
        <end position="689"/>
    </location>
</feature>
<keyword evidence="3" id="KW-0813">Transport</keyword>
<feature type="transmembrane region" description="Helical" evidence="9">
    <location>
        <begin position="171"/>
        <end position="190"/>
    </location>
</feature>
<proteinExistence type="inferred from homology"/>
<dbReference type="Proteomes" id="UP000383932">
    <property type="component" value="Unassembled WGS sequence"/>
</dbReference>
<evidence type="ECO:0000256" key="6">
    <source>
        <dbReference type="ARBA" id="ARBA00023136"/>
    </source>
</evidence>
<gene>
    <name evidence="12" type="ORF">CTheo_1322</name>
</gene>
<evidence type="ECO:0000256" key="1">
    <source>
        <dbReference type="ARBA" id="ARBA00004141"/>
    </source>
</evidence>
<dbReference type="Pfam" id="PF13967">
    <property type="entry name" value="RSN1_TM"/>
    <property type="match status" value="1"/>
</dbReference>
<name>A0A5N5QU93_9AGAM</name>
<keyword evidence="5 9" id="KW-1133">Transmembrane helix</keyword>
<evidence type="ECO:0000256" key="8">
    <source>
        <dbReference type="SAM" id="MobiDB-lite"/>
    </source>
</evidence>
<evidence type="ECO:0000259" key="10">
    <source>
        <dbReference type="Pfam" id="PF02714"/>
    </source>
</evidence>
<evidence type="ECO:0000256" key="5">
    <source>
        <dbReference type="ARBA" id="ARBA00022989"/>
    </source>
</evidence>
<keyword evidence="13" id="KW-1185">Reference proteome</keyword>
<accession>A0A5N5QU93</accession>
<feature type="region of interest" description="Disordered" evidence="8">
    <location>
        <begin position="460"/>
        <end position="507"/>
    </location>
</feature>
<evidence type="ECO:0000256" key="2">
    <source>
        <dbReference type="ARBA" id="ARBA00007779"/>
    </source>
</evidence>
<dbReference type="OrthoDB" id="2591106at2759"/>
<feature type="transmembrane region" description="Helical" evidence="9">
    <location>
        <begin position="1002"/>
        <end position="1022"/>
    </location>
</feature>
<feature type="transmembrane region" description="Helical" evidence="9">
    <location>
        <begin position="1068"/>
        <end position="1087"/>
    </location>
</feature>
<keyword evidence="6 9" id="KW-0472">Membrane</keyword>
<feature type="compositionally biased region" description="Polar residues" evidence="8">
    <location>
        <begin position="1283"/>
        <end position="1295"/>
    </location>
</feature>
<feature type="transmembrane region" description="Helical" evidence="9">
    <location>
        <begin position="1093"/>
        <end position="1116"/>
    </location>
</feature>
<evidence type="ECO:0000256" key="9">
    <source>
        <dbReference type="SAM" id="Phobius"/>
    </source>
</evidence>
<dbReference type="InterPro" id="IPR032880">
    <property type="entry name" value="CSC1/OSCA1-like_N"/>
</dbReference>
<feature type="region of interest" description="Disordered" evidence="8">
    <location>
        <begin position="619"/>
        <end position="719"/>
    </location>
</feature>
<feature type="coiled-coil region" evidence="7">
    <location>
        <begin position="740"/>
        <end position="767"/>
    </location>
</feature>
<evidence type="ECO:0000256" key="3">
    <source>
        <dbReference type="ARBA" id="ARBA00022448"/>
    </source>
</evidence>
<keyword evidence="4 9" id="KW-0812">Transmembrane</keyword>
<evidence type="ECO:0000256" key="4">
    <source>
        <dbReference type="ARBA" id="ARBA00022692"/>
    </source>
</evidence>
<feature type="transmembrane region" description="Helical" evidence="9">
    <location>
        <begin position="290"/>
        <end position="310"/>
    </location>
</feature>
<feature type="compositionally biased region" description="Basic and acidic residues" evidence="8">
    <location>
        <begin position="700"/>
        <end position="716"/>
    </location>
</feature>
<keyword evidence="7" id="KW-0175">Coiled coil</keyword>
<feature type="region of interest" description="Disordered" evidence="8">
    <location>
        <begin position="33"/>
        <end position="52"/>
    </location>
</feature>
<comment type="subcellular location">
    <subcellularLocation>
        <location evidence="1">Membrane</location>
        <topology evidence="1">Multi-pass membrane protein</topology>
    </subcellularLocation>
</comment>
<feature type="transmembrane region" description="Helical" evidence="9">
    <location>
        <begin position="817"/>
        <end position="842"/>
    </location>
</feature>
<organism evidence="12 13">
    <name type="scientific">Ceratobasidium theobromae</name>
    <dbReference type="NCBI Taxonomy" id="1582974"/>
    <lineage>
        <taxon>Eukaryota</taxon>
        <taxon>Fungi</taxon>
        <taxon>Dikarya</taxon>
        <taxon>Basidiomycota</taxon>
        <taxon>Agaricomycotina</taxon>
        <taxon>Agaricomycetes</taxon>
        <taxon>Cantharellales</taxon>
        <taxon>Ceratobasidiaceae</taxon>
        <taxon>Ceratobasidium</taxon>
    </lineage>
</organism>
<feature type="transmembrane region" description="Helical" evidence="9">
    <location>
        <begin position="121"/>
        <end position="142"/>
    </location>
</feature>
<dbReference type="EMBL" id="SSOP01000011">
    <property type="protein sequence ID" value="KAB5595244.1"/>
    <property type="molecule type" value="Genomic_DNA"/>
</dbReference>
<evidence type="ECO:0000313" key="12">
    <source>
        <dbReference type="EMBL" id="KAB5595244.1"/>
    </source>
</evidence>
<evidence type="ECO:0000313" key="13">
    <source>
        <dbReference type="Proteomes" id="UP000383932"/>
    </source>
</evidence>
<dbReference type="GO" id="GO:0005227">
    <property type="term" value="F:calcium-activated cation channel activity"/>
    <property type="evidence" value="ECO:0007669"/>
    <property type="project" value="InterPro"/>
</dbReference>
<dbReference type="Pfam" id="PF02714">
    <property type="entry name" value="RSN1_7TM"/>
    <property type="match status" value="1"/>
</dbReference>
<dbReference type="InterPro" id="IPR045122">
    <property type="entry name" value="Csc1-like"/>
</dbReference>
<feature type="compositionally biased region" description="Polar residues" evidence="8">
    <location>
        <begin position="36"/>
        <end position="46"/>
    </location>
</feature>
<feature type="compositionally biased region" description="Low complexity" evidence="8">
    <location>
        <begin position="374"/>
        <end position="385"/>
    </location>
</feature>
<comment type="caution">
    <text evidence="12">The sequence shown here is derived from an EMBL/GenBank/DDBJ whole genome shotgun (WGS) entry which is preliminary data.</text>
</comment>
<reference evidence="12 13" key="1">
    <citation type="journal article" date="2019" name="Fungal Biol. Biotechnol.">
        <title>Draft genome sequence of fastidious pathogen Ceratobasidium theobromae, which causes vascular-streak dieback in Theobroma cacao.</title>
        <authorList>
            <person name="Ali S.S."/>
            <person name="Asman A."/>
            <person name="Shao J."/>
            <person name="Firmansyah A.P."/>
            <person name="Susilo A.W."/>
            <person name="Rosmana A."/>
            <person name="McMahon P."/>
            <person name="Junaid M."/>
            <person name="Guest D."/>
            <person name="Kheng T.Y."/>
            <person name="Meinhardt L.W."/>
            <person name="Bailey B.A."/>
        </authorList>
    </citation>
    <scope>NUCLEOTIDE SEQUENCE [LARGE SCALE GENOMIC DNA]</scope>
    <source>
        <strain evidence="12 13">CT2</strain>
    </source>
</reference>
<evidence type="ECO:0000256" key="7">
    <source>
        <dbReference type="SAM" id="Coils"/>
    </source>
</evidence>
<comment type="similarity">
    <text evidence="2">Belongs to the CSC1 (TC 1.A.17) family.</text>
</comment>
<feature type="transmembrane region" description="Helical" evidence="9">
    <location>
        <begin position="202"/>
        <end position="224"/>
    </location>
</feature>
<dbReference type="InterPro" id="IPR003864">
    <property type="entry name" value="CSC1/OSCA1-like_7TM"/>
</dbReference>
<protein>
    <submittedName>
        <fullName evidence="12">Transmembrane protein</fullName>
    </submittedName>
</protein>
<dbReference type="GO" id="GO:0005886">
    <property type="term" value="C:plasma membrane"/>
    <property type="evidence" value="ECO:0007669"/>
    <property type="project" value="TreeGrafter"/>
</dbReference>
<feature type="domain" description="CSC1/OSCA1-like 7TM region" evidence="10">
    <location>
        <begin position="817"/>
        <end position="1085"/>
    </location>
</feature>
<feature type="transmembrane region" description="Helical" evidence="9">
    <location>
        <begin position="1028"/>
        <end position="1048"/>
    </location>
</feature>
<feature type="region of interest" description="Disordered" evidence="8">
    <location>
        <begin position="1269"/>
        <end position="1295"/>
    </location>
</feature>
<feature type="transmembrane region" description="Helical" evidence="9">
    <location>
        <begin position="911"/>
        <end position="931"/>
    </location>
</feature>